<name>A0A062UJ36_9PROT</name>
<evidence type="ECO:0000313" key="3">
    <source>
        <dbReference type="Proteomes" id="UP000027190"/>
    </source>
</evidence>
<feature type="domain" description="HTH cro/C1-type" evidence="1">
    <location>
        <begin position="1"/>
        <end position="46"/>
    </location>
</feature>
<dbReference type="AlphaFoldDB" id="A0A062UJ36"/>
<dbReference type="InterPro" id="IPR001387">
    <property type="entry name" value="Cro/C1-type_HTH"/>
</dbReference>
<keyword evidence="3" id="KW-1185">Reference proteome</keyword>
<dbReference type="Proteomes" id="UP000027190">
    <property type="component" value="Unassembled WGS sequence"/>
</dbReference>
<dbReference type="InterPro" id="IPR010982">
    <property type="entry name" value="Lambda_DNA-bd_dom_sf"/>
</dbReference>
<dbReference type="GO" id="GO:0003677">
    <property type="term" value="F:DNA binding"/>
    <property type="evidence" value="ECO:0007669"/>
    <property type="project" value="InterPro"/>
</dbReference>
<dbReference type="Pfam" id="PF01381">
    <property type="entry name" value="HTH_3"/>
    <property type="match status" value="1"/>
</dbReference>
<dbReference type="Gene3D" id="1.10.260.40">
    <property type="entry name" value="lambda repressor-like DNA-binding domains"/>
    <property type="match status" value="1"/>
</dbReference>
<comment type="caution">
    <text evidence="2">The sequence shown here is derived from an EMBL/GenBank/DDBJ whole genome shotgun (WGS) entry which is preliminary data.</text>
</comment>
<organism evidence="2 3">
    <name type="scientific">Hyphomonas chukchiensis</name>
    <dbReference type="NCBI Taxonomy" id="1280947"/>
    <lineage>
        <taxon>Bacteria</taxon>
        <taxon>Pseudomonadati</taxon>
        <taxon>Pseudomonadota</taxon>
        <taxon>Alphaproteobacteria</taxon>
        <taxon>Hyphomonadales</taxon>
        <taxon>Hyphomonadaceae</taxon>
        <taxon>Hyphomonas</taxon>
    </lineage>
</organism>
<proteinExistence type="predicted"/>
<dbReference type="EMBL" id="AWFG01000029">
    <property type="protein sequence ID" value="KCZ57698.1"/>
    <property type="molecule type" value="Genomic_DNA"/>
</dbReference>
<dbReference type="eggNOG" id="COG1396">
    <property type="taxonomic scope" value="Bacteria"/>
</dbReference>
<gene>
    <name evidence="2" type="ORF">HY30_17400</name>
</gene>
<dbReference type="PROSITE" id="PS50943">
    <property type="entry name" value="HTH_CROC1"/>
    <property type="match status" value="1"/>
</dbReference>
<dbReference type="SUPFAM" id="SSF47413">
    <property type="entry name" value="lambda repressor-like DNA-binding domains"/>
    <property type="match status" value="1"/>
</dbReference>
<evidence type="ECO:0000259" key="1">
    <source>
        <dbReference type="PROSITE" id="PS50943"/>
    </source>
</evidence>
<evidence type="ECO:0000313" key="2">
    <source>
        <dbReference type="EMBL" id="KCZ57698.1"/>
    </source>
</evidence>
<dbReference type="CDD" id="cd00093">
    <property type="entry name" value="HTH_XRE"/>
    <property type="match status" value="1"/>
</dbReference>
<sequence length="97" mass="10705">MTLVDLSKELGISHQQLQKYETGSNRLSAGILVEVSRVLGASLAELFDNTPSYGAGPRTKTDPLRARCHQFIDRAPSRQKLVMMAKLLKVIHDGSLE</sequence>
<protein>
    <recommendedName>
        <fullName evidence="1">HTH cro/C1-type domain-containing protein</fullName>
    </recommendedName>
</protein>
<accession>A0A062UJ36</accession>
<dbReference type="PATRIC" id="fig|1280947.3.peg.2060"/>
<dbReference type="STRING" id="1280947.HY30_17400"/>
<reference evidence="2 3" key="1">
    <citation type="journal article" date="2014" name="Antonie Van Leeuwenhoek">
        <title>Hyphomonas beringensis sp. nov. and Hyphomonas chukchiensis sp. nov., isolated from surface seawater of the Bering Sea and Chukchi Sea.</title>
        <authorList>
            <person name="Li C."/>
            <person name="Lai Q."/>
            <person name="Li G."/>
            <person name="Dong C."/>
            <person name="Wang J."/>
            <person name="Liao Y."/>
            <person name="Shao Z."/>
        </authorList>
    </citation>
    <scope>NUCLEOTIDE SEQUENCE [LARGE SCALE GENOMIC DNA]</scope>
    <source>
        <strain evidence="2 3">BH-BN04-4</strain>
    </source>
</reference>